<evidence type="ECO:0000256" key="3">
    <source>
        <dbReference type="ARBA" id="ARBA00022729"/>
    </source>
</evidence>
<dbReference type="Gene3D" id="2.40.160.50">
    <property type="entry name" value="membrane protein fhac: a member of the omp85/tpsb transporter family"/>
    <property type="match status" value="1"/>
</dbReference>
<dbReference type="EMBL" id="FQUC01000018">
    <property type="protein sequence ID" value="SHG22431.1"/>
    <property type="molecule type" value="Genomic_DNA"/>
</dbReference>
<comment type="subcellular location">
    <subcellularLocation>
        <location evidence="1">Membrane</location>
    </subcellularLocation>
</comment>
<evidence type="ECO:0000256" key="5">
    <source>
        <dbReference type="ARBA" id="ARBA00023237"/>
    </source>
</evidence>
<dbReference type="Pfam" id="PF01103">
    <property type="entry name" value="Omp85"/>
    <property type="match status" value="1"/>
</dbReference>
<dbReference type="AlphaFoldDB" id="A0A1M5I2G2"/>
<evidence type="ECO:0000259" key="6">
    <source>
        <dbReference type="Pfam" id="PF01103"/>
    </source>
</evidence>
<dbReference type="InterPro" id="IPR010827">
    <property type="entry name" value="BamA/TamA_POTRA"/>
</dbReference>
<feature type="domain" description="POTRA" evidence="7">
    <location>
        <begin position="161"/>
        <end position="196"/>
    </location>
</feature>
<evidence type="ECO:0000313" key="8">
    <source>
        <dbReference type="EMBL" id="SHG22431.1"/>
    </source>
</evidence>
<dbReference type="STRING" id="1346286.SAMN05444362_11816"/>
<keyword evidence="3" id="KW-0732">Signal</keyword>
<dbReference type="PANTHER" id="PTHR12815">
    <property type="entry name" value="SORTING AND ASSEMBLY MACHINERY SAMM50 PROTEIN FAMILY MEMBER"/>
    <property type="match status" value="1"/>
</dbReference>
<keyword evidence="2" id="KW-0812">Transmembrane</keyword>
<evidence type="ECO:0000256" key="2">
    <source>
        <dbReference type="ARBA" id="ARBA00022692"/>
    </source>
</evidence>
<accession>A0A1M5I2G2</accession>
<keyword evidence="4" id="KW-0472">Membrane</keyword>
<evidence type="ECO:0000259" key="7">
    <source>
        <dbReference type="Pfam" id="PF07244"/>
    </source>
</evidence>
<gene>
    <name evidence="8" type="ORF">SAMN05444362_11816</name>
</gene>
<dbReference type="Pfam" id="PF07244">
    <property type="entry name" value="POTRA"/>
    <property type="match status" value="1"/>
</dbReference>
<dbReference type="Proteomes" id="UP000184480">
    <property type="component" value="Unassembled WGS sequence"/>
</dbReference>
<protein>
    <submittedName>
        <fullName evidence="8">Outer membrane protein assembly factor BamA</fullName>
    </submittedName>
</protein>
<reference evidence="9" key="1">
    <citation type="submission" date="2016-11" db="EMBL/GenBank/DDBJ databases">
        <authorList>
            <person name="Varghese N."/>
            <person name="Submissions S."/>
        </authorList>
    </citation>
    <scope>NUCLEOTIDE SEQUENCE [LARGE SCALE GENOMIC DNA]</scope>
    <source>
        <strain evidence="9">DSM 27370</strain>
    </source>
</reference>
<feature type="domain" description="Bacterial surface antigen (D15)" evidence="6">
    <location>
        <begin position="423"/>
        <end position="760"/>
    </location>
</feature>
<dbReference type="InterPro" id="IPR000184">
    <property type="entry name" value="Bac_surfAg_D15"/>
</dbReference>
<evidence type="ECO:0000313" key="9">
    <source>
        <dbReference type="Proteomes" id="UP000184480"/>
    </source>
</evidence>
<evidence type="ECO:0000256" key="4">
    <source>
        <dbReference type="ARBA" id="ARBA00023136"/>
    </source>
</evidence>
<evidence type="ECO:0000256" key="1">
    <source>
        <dbReference type="ARBA" id="ARBA00004370"/>
    </source>
</evidence>
<dbReference type="OrthoDB" id="9814535at2"/>
<proteinExistence type="predicted"/>
<dbReference type="GO" id="GO:0019867">
    <property type="term" value="C:outer membrane"/>
    <property type="evidence" value="ECO:0007669"/>
    <property type="project" value="InterPro"/>
</dbReference>
<name>A0A1M5I2G2_9BACT</name>
<dbReference type="RefSeq" id="WP_062178475.1">
    <property type="nucleotide sequence ID" value="NZ_BBXL01000005.1"/>
</dbReference>
<sequence length="760" mass="86594">MKKIGIGIALSISLWSCNSTKHVPDGQYMMNGYEINADTKKIDVTYLEDFVRQQPASSIRLGIYNLAGQDTSKWLNRTIQKMGQAPVIYSPQQTQLSARQIAQQLSNEGYLRVEVDTILKPKGKKMNITYDIQNNGIYTIRNYEYDIHNKTIARSLAPAKKYTSIQPGTVYNQDNIEASREHLTSYLRNIGYYQFSKEYLYFKVDSTLNSHQVDMYLNLNPSKDSTAFKRFKIRNVTVLSGFDPSIRGNKRIFQDPDTTYYKGMTFVHGSNNFLRNSTLYRNNFIRSDRYYSDMAYTRTTGALNGIGVVKKTDITYTPVSNPNDSVQLLDALVTVVPGNTHFFQTEIQGTNSAGDLGIAPSITYQHQNLFNGAEILKIKLRGAYEFISNSNKSSVSNQNYYEYGIDASLSFPMFLFPWLKRSWREAPSASTQISVGVNNQHRKEYTRQFFNTALTYRWASNKNRFNHSFSLWDVNYVRMPSVTDEFRENYLENKNNPILAESYKDQLISSLKYGITFTNLNTGFSRKVPKNKVTVRANIDLSGLLPRLVTSFYDAQKDSTGQKKIMGIAYAEYIKGDVSYSQTHTLDRNSSFAFRIGLGVAKPFGNSTILPFEVRYFSGGANSVRGWSTRDLGPGSYVPNDTTANDFANQVGDIKLDLGIEYRRKVSDYIELAGFVDAGNVWTINNYEGQPGGQFKFSEFYKEIALSYGAGLRFDLGFLLLRLDLGVRAYDPEEQKDSKWVIAKPRFNRMAWHFGIGYPF</sequence>
<dbReference type="InterPro" id="IPR039910">
    <property type="entry name" value="D15-like"/>
</dbReference>
<keyword evidence="5" id="KW-0998">Cell outer membrane</keyword>
<organism evidence="8 9">
    <name type="scientific">Dysgonomonas macrotermitis</name>
    <dbReference type="NCBI Taxonomy" id="1346286"/>
    <lineage>
        <taxon>Bacteria</taxon>
        <taxon>Pseudomonadati</taxon>
        <taxon>Bacteroidota</taxon>
        <taxon>Bacteroidia</taxon>
        <taxon>Bacteroidales</taxon>
        <taxon>Dysgonomonadaceae</taxon>
        <taxon>Dysgonomonas</taxon>
    </lineage>
</organism>
<keyword evidence="9" id="KW-1185">Reference proteome</keyword>
<dbReference type="PANTHER" id="PTHR12815:SF47">
    <property type="entry name" value="TRANSLOCATION AND ASSEMBLY MODULE SUBUNIT TAMA"/>
    <property type="match status" value="1"/>
</dbReference>